<reference evidence="1 3" key="1">
    <citation type="journal article" date="2014" name="BMC Genomics">
        <title>Genome sequence of Anopheles sinensis provides insight into genetics basis of mosquito competence for malaria parasites.</title>
        <authorList>
            <person name="Zhou D."/>
            <person name="Zhang D."/>
            <person name="Ding G."/>
            <person name="Shi L."/>
            <person name="Hou Q."/>
            <person name="Ye Y."/>
            <person name="Xu Y."/>
            <person name="Zhou H."/>
            <person name="Xiong C."/>
            <person name="Li S."/>
            <person name="Yu J."/>
            <person name="Hong S."/>
            <person name="Yu X."/>
            <person name="Zou P."/>
            <person name="Chen C."/>
            <person name="Chang X."/>
            <person name="Wang W."/>
            <person name="Lv Y."/>
            <person name="Sun Y."/>
            <person name="Ma L."/>
            <person name="Shen B."/>
            <person name="Zhu C."/>
        </authorList>
    </citation>
    <scope>NUCLEOTIDE SEQUENCE [LARGE SCALE GENOMIC DNA]</scope>
</reference>
<dbReference type="AlphaFoldDB" id="A0A084WDM2"/>
<evidence type="ECO:0000313" key="1">
    <source>
        <dbReference type="EMBL" id="KFB48316.1"/>
    </source>
</evidence>
<protein>
    <submittedName>
        <fullName evidence="1 2">Uncharacterized protein</fullName>
    </submittedName>
</protein>
<dbReference type="VEuPathDB" id="VectorBase:ASIC016297"/>
<evidence type="ECO:0000313" key="3">
    <source>
        <dbReference type="Proteomes" id="UP000030765"/>
    </source>
</evidence>
<dbReference type="EMBL" id="KE525339">
    <property type="protein sequence ID" value="KFB48316.1"/>
    <property type="molecule type" value="Genomic_DNA"/>
</dbReference>
<reference evidence="2" key="2">
    <citation type="submission" date="2020-05" db="UniProtKB">
        <authorList>
            <consortium name="EnsemblMetazoa"/>
        </authorList>
    </citation>
    <scope>IDENTIFICATION</scope>
</reference>
<keyword evidence="3" id="KW-1185">Reference proteome</keyword>
<organism evidence="1">
    <name type="scientific">Anopheles sinensis</name>
    <name type="common">Mosquito</name>
    <dbReference type="NCBI Taxonomy" id="74873"/>
    <lineage>
        <taxon>Eukaryota</taxon>
        <taxon>Metazoa</taxon>
        <taxon>Ecdysozoa</taxon>
        <taxon>Arthropoda</taxon>
        <taxon>Hexapoda</taxon>
        <taxon>Insecta</taxon>
        <taxon>Pterygota</taxon>
        <taxon>Neoptera</taxon>
        <taxon>Endopterygota</taxon>
        <taxon>Diptera</taxon>
        <taxon>Nematocera</taxon>
        <taxon>Culicoidea</taxon>
        <taxon>Culicidae</taxon>
        <taxon>Anophelinae</taxon>
        <taxon>Anopheles</taxon>
    </lineage>
</organism>
<evidence type="ECO:0000313" key="2">
    <source>
        <dbReference type="EnsemblMetazoa" id="ASIC016297-PA"/>
    </source>
</evidence>
<sequence length="55" mass="6357">MLQRFLLYQMSRISFPGLGAAKTRGIRFQEGGSATFAMCYQMEWNTFDSNVLEKE</sequence>
<dbReference type="EMBL" id="ATLV01023045">
    <property type="status" value="NOT_ANNOTATED_CDS"/>
    <property type="molecule type" value="Genomic_DNA"/>
</dbReference>
<accession>A0A084WDM2</accession>
<name>A0A084WDM2_ANOSI</name>
<dbReference type="EnsemblMetazoa" id="ASIC016297-RA">
    <property type="protein sequence ID" value="ASIC016297-PA"/>
    <property type="gene ID" value="ASIC016297"/>
</dbReference>
<dbReference type="Proteomes" id="UP000030765">
    <property type="component" value="Unassembled WGS sequence"/>
</dbReference>
<proteinExistence type="predicted"/>
<gene>
    <name evidence="1" type="ORF">ZHAS_00016297</name>
</gene>